<comment type="caution">
    <text evidence="2">The sequence shown here is derived from an EMBL/GenBank/DDBJ whole genome shotgun (WGS) entry which is preliminary data.</text>
</comment>
<feature type="region of interest" description="Disordered" evidence="1">
    <location>
        <begin position="29"/>
        <end position="50"/>
    </location>
</feature>
<keyword evidence="3" id="KW-1185">Reference proteome</keyword>
<feature type="region of interest" description="Disordered" evidence="1">
    <location>
        <begin position="132"/>
        <end position="189"/>
    </location>
</feature>
<evidence type="ECO:0000313" key="2">
    <source>
        <dbReference type="EMBL" id="KAG8187345.1"/>
    </source>
</evidence>
<sequence>MGNAASAFKALYQRLVRRQRHRNRWVRDDKKELLPRASDNTRPTHRPIQKRIDEKVFDQLLQNQDDSKRRLEEPSLSFHDDLHRRYLAILNCVPPSSSKSNPTSTMAESFDSMASYIMKGTESMGINFESMEDEVEEEETTDSSGPHRRFTDNAASANIHDENATPAYDDEEGTTTDEDNVMDENNGNEDNAVAEGLMASAAVEDEFVLERFQVLVNTCNSFDASWCNDILLS</sequence>
<dbReference type="AlphaFoldDB" id="A0AAV6USW4"/>
<name>A0AAV6USW4_9ARAC</name>
<gene>
    <name evidence="2" type="ORF">JTE90_011707</name>
</gene>
<dbReference type="Proteomes" id="UP000827092">
    <property type="component" value="Unassembled WGS sequence"/>
</dbReference>
<reference evidence="2 3" key="1">
    <citation type="journal article" date="2022" name="Nat. Ecol. Evol.">
        <title>A masculinizing supergene underlies an exaggerated male reproductive morph in a spider.</title>
        <authorList>
            <person name="Hendrickx F."/>
            <person name="De Corte Z."/>
            <person name="Sonet G."/>
            <person name="Van Belleghem S.M."/>
            <person name="Kostlbacher S."/>
            <person name="Vangestel C."/>
        </authorList>
    </citation>
    <scope>NUCLEOTIDE SEQUENCE [LARGE SCALE GENOMIC DNA]</scope>
    <source>
        <strain evidence="2">W744_W776</strain>
    </source>
</reference>
<evidence type="ECO:0000256" key="1">
    <source>
        <dbReference type="SAM" id="MobiDB-lite"/>
    </source>
</evidence>
<proteinExistence type="predicted"/>
<protein>
    <submittedName>
        <fullName evidence="2">Uncharacterized protein</fullName>
    </submittedName>
</protein>
<accession>A0AAV6USW4</accession>
<evidence type="ECO:0000313" key="3">
    <source>
        <dbReference type="Proteomes" id="UP000827092"/>
    </source>
</evidence>
<organism evidence="2 3">
    <name type="scientific">Oedothorax gibbosus</name>
    <dbReference type="NCBI Taxonomy" id="931172"/>
    <lineage>
        <taxon>Eukaryota</taxon>
        <taxon>Metazoa</taxon>
        <taxon>Ecdysozoa</taxon>
        <taxon>Arthropoda</taxon>
        <taxon>Chelicerata</taxon>
        <taxon>Arachnida</taxon>
        <taxon>Araneae</taxon>
        <taxon>Araneomorphae</taxon>
        <taxon>Entelegynae</taxon>
        <taxon>Araneoidea</taxon>
        <taxon>Linyphiidae</taxon>
        <taxon>Erigoninae</taxon>
        <taxon>Oedothorax</taxon>
    </lineage>
</organism>
<feature type="compositionally biased region" description="Acidic residues" evidence="1">
    <location>
        <begin position="168"/>
        <end position="182"/>
    </location>
</feature>
<feature type="compositionally biased region" description="Acidic residues" evidence="1">
    <location>
        <begin position="132"/>
        <end position="141"/>
    </location>
</feature>
<dbReference type="EMBL" id="JAFNEN010000274">
    <property type="protein sequence ID" value="KAG8187345.1"/>
    <property type="molecule type" value="Genomic_DNA"/>
</dbReference>